<dbReference type="AlphaFoldDB" id="A0A7C1NSX9"/>
<evidence type="ECO:0000256" key="2">
    <source>
        <dbReference type="ARBA" id="ARBA00022692"/>
    </source>
</evidence>
<dbReference type="PANTHER" id="PTHR16950">
    <property type="entry name" value="ZINC TRANSPORTER SLC39A7 HISTIDINE-RICH MEMBRANE PROTEIN KE4"/>
    <property type="match status" value="1"/>
</dbReference>
<gene>
    <name evidence="6" type="ORF">ENI09_00430</name>
</gene>
<proteinExistence type="predicted"/>
<sequence length="241" mass="25797">MLLTVLGAAFLASIADLSGLFLFWKKGWAKKHSNLLVSFAAGALLAAAFLELLPESIEAGGSLSTVLLGIIFFYLIERVIFLYHCHDGKCTIHTFSWVMLIGNTLHDFVDGVIIALAFIVDPGFGLVTALAVVAHEFPAGIGEFGVLIHGGFGEMRALFYTVLTILATPLGALTAWLLASQIEPITGTLLALAAGGFIYIAAVDLIPETHQEFDRRRSIMQGALLILGILVIYAVGKLLGR</sequence>
<evidence type="ECO:0000256" key="5">
    <source>
        <dbReference type="SAM" id="Phobius"/>
    </source>
</evidence>
<dbReference type="GO" id="GO:0016020">
    <property type="term" value="C:membrane"/>
    <property type="evidence" value="ECO:0007669"/>
    <property type="project" value="UniProtKB-SubCell"/>
</dbReference>
<dbReference type="Pfam" id="PF02535">
    <property type="entry name" value="Zip"/>
    <property type="match status" value="2"/>
</dbReference>
<feature type="transmembrane region" description="Helical" evidence="5">
    <location>
        <begin position="158"/>
        <end position="179"/>
    </location>
</feature>
<reference evidence="6" key="1">
    <citation type="journal article" date="2020" name="mSystems">
        <title>Genome- and Community-Level Interaction Insights into Carbon Utilization and Element Cycling Functions of Hydrothermarchaeota in Hydrothermal Sediment.</title>
        <authorList>
            <person name="Zhou Z."/>
            <person name="Liu Y."/>
            <person name="Xu W."/>
            <person name="Pan J."/>
            <person name="Luo Z.H."/>
            <person name="Li M."/>
        </authorList>
    </citation>
    <scope>NUCLEOTIDE SEQUENCE [LARGE SCALE GENOMIC DNA]</scope>
    <source>
        <strain evidence="6">HyVt-365</strain>
    </source>
</reference>
<name>A0A7C1NSX9_UNCKA</name>
<evidence type="ECO:0000256" key="3">
    <source>
        <dbReference type="ARBA" id="ARBA00022989"/>
    </source>
</evidence>
<feature type="transmembrane region" description="Helical" evidence="5">
    <location>
        <begin position="6"/>
        <end position="23"/>
    </location>
</feature>
<dbReference type="PANTHER" id="PTHR16950:SF16">
    <property type="entry name" value="ZINC TRANSPORTER ZIP13"/>
    <property type="match status" value="1"/>
</dbReference>
<feature type="transmembrane region" description="Helical" evidence="5">
    <location>
        <begin position="218"/>
        <end position="236"/>
    </location>
</feature>
<keyword evidence="4 5" id="KW-0472">Membrane</keyword>
<comment type="caution">
    <text evidence="6">The sequence shown here is derived from an EMBL/GenBank/DDBJ whole genome shotgun (WGS) entry which is preliminary data.</text>
</comment>
<evidence type="ECO:0000256" key="1">
    <source>
        <dbReference type="ARBA" id="ARBA00004141"/>
    </source>
</evidence>
<evidence type="ECO:0000256" key="4">
    <source>
        <dbReference type="ARBA" id="ARBA00023136"/>
    </source>
</evidence>
<feature type="transmembrane region" description="Helical" evidence="5">
    <location>
        <begin position="59"/>
        <end position="76"/>
    </location>
</feature>
<accession>A0A7C1NSX9</accession>
<feature type="transmembrane region" description="Helical" evidence="5">
    <location>
        <begin position="35"/>
        <end position="53"/>
    </location>
</feature>
<dbReference type="GO" id="GO:0046873">
    <property type="term" value="F:metal ion transmembrane transporter activity"/>
    <property type="evidence" value="ECO:0007669"/>
    <property type="project" value="InterPro"/>
</dbReference>
<organism evidence="6">
    <name type="scientific">candidate division WWE3 bacterium</name>
    <dbReference type="NCBI Taxonomy" id="2053526"/>
    <lineage>
        <taxon>Bacteria</taxon>
        <taxon>Katanobacteria</taxon>
    </lineage>
</organism>
<dbReference type="EMBL" id="DRHH01000015">
    <property type="protein sequence ID" value="HEB13865.1"/>
    <property type="molecule type" value="Genomic_DNA"/>
</dbReference>
<dbReference type="Proteomes" id="UP000885744">
    <property type="component" value="Unassembled WGS sequence"/>
</dbReference>
<keyword evidence="3 5" id="KW-1133">Transmembrane helix</keyword>
<comment type="subcellular location">
    <subcellularLocation>
        <location evidence="1">Membrane</location>
        <topology evidence="1">Multi-pass membrane protein</topology>
    </subcellularLocation>
</comment>
<dbReference type="InterPro" id="IPR003689">
    <property type="entry name" value="ZIP"/>
</dbReference>
<evidence type="ECO:0000313" key="6">
    <source>
        <dbReference type="EMBL" id="HEB13865.1"/>
    </source>
</evidence>
<feature type="transmembrane region" description="Helical" evidence="5">
    <location>
        <begin position="185"/>
        <end position="206"/>
    </location>
</feature>
<keyword evidence="2 5" id="KW-0812">Transmembrane</keyword>
<protein>
    <submittedName>
        <fullName evidence="6">ZIP family metal transporter</fullName>
    </submittedName>
</protein>